<accession>A0AAQ3N7N6</accession>
<dbReference type="AlphaFoldDB" id="A0AAQ3N7N6"/>
<sequence>MIDPSFHIQTLLAVSDCLRIVSKSRSPICFISTYRGTQSAPKQSAASCTWEITEAVPTQALLGLLIMELTLKSSSSSADFWDCYTCKRSDEITFPHLFLIIGCNTCMTPSMFNG</sequence>
<gene>
    <name evidence="1" type="ORF">V8G54_024569</name>
</gene>
<keyword evidence="2" id="KW-1185">Reference proteome</keyword>
<organism evidence="1 2">
    <name type="scientific">Vigna mungo</name>
    <name type="common">Black gram</name>
    <name type="synonym">Phaseolus mungo</name>
    <dbReference type="NCBI Taxonomy" id="3915"/>
    <lineage>
        <taxon>Eukaryota</taxon>
        <taxon>Viridiplantae</taxon>
        <taxon>Streptophyta</taxon>
        <taxon>Embryophyta</taxon>
        <taxon>Tracheophyta</taxon>
        <taxon>Spermatophyta</taxon>
        <taxon>Magnoliopsida</taxon>
        <taxon>eudicotyledons</taxon>
        <taxon>Gunneridae</taxon>
        <taxon>Pentapetalae</taxon>
        <taxon>rosids</taxon>
        <taxon>fabids</taxon>
        <taxon>Fabales</taxon>
        <taxon>Fabaceae</taxon>
        <taxon>Papilionoideae</taxon>
        <taxon>50 kb inversion clade</taxon>
        <taxon>NPAAA clade</taxon>
        <taxon>indigoferoid/millettioid clade</taxon>
        <taxon>Phaseoleae</taxon>
        <taxon>Vigna</taxon>
    </lineage>
</organism>
<protein>
    <submittedName>
        <fullName evidence="1">Uncharacterized protein</fullName>
    </submittedName>
</protein>
<reference evidence="1 2" key="1">
    <citation type="journal article" date="2023" name="Life. Sci Alliance">
        <title>Evolutionary insights into 3D genome organization and epigenetic landscape of Vigna mungo.</title>
        <authorList>
            <person name="Junaid A."/>
            <person name="Singh B."/>
            <person name="Bhatia S."/>
        </authorList>
    </citation>
    <scope>NUCLEOTIDE SEQUENCE [LARGE SCALE GENOMIC DNA]</scope>
    <source>
        <strain evidence="1">Urdbean</strain>
    </source>
</reference>
<evidence type="ECO:0000313" key="2">
    <source>
        <dbReference type="Proteomes" id="UP001374535"/>
    </source>
</evidence>
<proteinExistence type="predicted"/>
<dbReference type="EMBL" id="CP144694">
    <property type="protein sequence ID" value="WVZ03763.1"/>
    <property type="molecule type" value="Genomic_DNA"/>
</dbReference>
<name>A0AAQ3N7N6_VIGMU</name>
<evidence type="ECO:0000313" key="1">
    <source>
        <dbReference type="EMBL" id="WVZ03763.1"/>
    </source>
</evidence>
<dbReference type="Proteomes" id="UP001374535">
    <property type="component" value="Chromosome 7"/>
</dbReference>